<evidence type="ECO:0008006" key="5">
    <source>
        <dbReference type="Google" id="ProtNLM"/>
    </source>
</evidence>
<evidence type="ECO:0000313" key="4">
    <source>
        <dbReference type="Proteomes" id="UP000323067"/>
    </source>
</evidence>
<dbReference type="AlphaFoldDB" id="A0A2H4SKY9"/>
<evidence type="ECO:0000313" key="3">
    <source>
        <dbReference type="EMBL" id="ATY63762.1"/>
    </source>
</evidence>
<organism evidence="3 4">
    <name type="scientific">Cordyceps militaris</name>
    <name type="common">Caterpillar fungus</name>
    <name type="synonym">Clavaria militaris</name>
    <dbReference type="NCBI Taxonomy" id="73501"/>
    <lineage>
        <taxon>Eukaryota</taxon>
        <taxon>Fungi</taxon>
        <taxon>Dikarya</taxon>
        <taxon>Ascomycota</taxon>
        <taxon>Pezizomycotina</taxon>
        <taxon>Sordariomycetes</taxon>
        <taxon>Hypocreomycetidae</taxon>
        <taxon>Hypocreales</taxon>
        <taxon>Cordycipitaceae</taxon>
        <taxon>Cordyceps</taxon>
    </lineage>
</organism>
<evidence type="ECO:0000256" key="1">
    <source>
        <dbReference type="SAM" id="MobiDB-lite"/>
    </source>
</evidence>
<protein>
    <recommendedName>
        <fullName evidence="5">Secreted protein</fullName>
    </recommendedName>
</protein>
<sequence>MVPACTLGLYFGAGAGAGCCCCQCRAANVTDSHTTAVESAILAIGATFRSKVPRHLLPSPANSIMLDMQILHDSTVVRAATQASRSHPSSQASEVPQTLGFPP</sequence>
<dbReference type="Proteomes" id="UP000323067">
    <property type="component" value="Chromosome v"/>
</dbReference>
<accession>A0A2H4SKY9</accession>
<dbReference type="VEuPathDB" id="FungiDB:A9K55_004314"/>
<dbReference type="EMBL" id="CP023325">
    <property type="protein sequence ID" value="ATY63762.1"/>
    <property type="molecule type" value="Genomic_DNA"/>
</dbReference>
<feature type="compositionally biased region" description="Polar residues" evidence="1">
    <location>
        <begin position="81"/>
        <end position="96"/>
    </location>
</feature>
<feature type="chain" id="PRO_5014173045" description="Secreted protein" evidence="2">
    <location>
        <begin position="17"/>
        <end position="103"/>
    </location>
</feature>
<feature type="signal peptide" evidence="2">
    <location>
        <begin position="1"/>
        <end position="16"/>
    </location>
</feature>
<evidence type="ECO:0000256" key="2">
    <source>
        <dbReference type="SAM" id="SignalP"/>
    </source>
</evidence>
<keyword evidence="2" id="KW-0732">Signal</keyword>
<feature type="region of interest" description="Disordered" evidence="1">
    <location>
        <begin position="80"/>
        <end position="103"/>
    </location>
</feature>
<reference evidence="3 4" key="1">
    <citation type="journal article" date="2017" name="BMC Genomics">
        <title>Chromosome level assembly and secondary metabolite potential of the parasitic fungus Cordyceps militaris.</title>
        <authorList>
            <person name="Kramer G.J."/>
            <person name="Nodwell J.R."/>
        </authorList>
    </citation>
    <scope>NUCLEOTIDE SEQUENCE [LARGE SCALE GENOMIC DNA]</scope>
    <source>
        <strain evidence="3 4">ATCC 34164</strain>
    </source>
</reference>
<dbReference type="VEuPathDB" id="FungiDB:CCM_04346"/>
<gene>
    <name evidence="3" type="ORF">A9K55_004314</name>
</gene>
<name>A0A2H4SKY9_CORMI</name>
<proteinExistence type="predicted"/>